<dbReference type="Gene3D" id="1.10.10.60">
    <property type="entry name" value="Homeodomain-like"/>
    <property type="match status" value="2"/>
</dbReference>
<accession>A0ABY5SHB5</accession>
<dbReference type="Pfam" id="PF00072">
    <property type="entry name" value="Response_reg"/>
    <property type="match status" value="1"/>
</dbReference>
<keyword evidence="5" id="KW-0805">Transcription regulation</keyword>
<keyword evidence="2" id="KW-0963">Cytoplasm</keyword>
<feature type="modified residue" description="4-aspartylphosphate" evidence="8">
    <location>
        <position position="55"/>
    </location>
</feature>
<dbReference type="InterPro" id="IPR018060">
    <property type="entry name" value="HTH_AraC"/>
</dbReference>
<comment type="subcellular location">
    <subcellularLocation>
        <location evidence="1">Cytoplasm</location>
    </subcellularLocation>
</comment>
<evidence type="ECO:0000256" key="4">
    <source>
        <dbReference type="ARBA" id="ARBA00023012"/>
    </source>
</evidence>
<dbReference type="EMBL" id="CP091430">
    <property type="protein sequence ID" value="UVI33369.1"/>
    <property type="molecule type" value="Genomic_DNA"/>
</dbReference>
<evidence type="ECO:0000256" key="7">
    <source>
        <dbReference type="ARBA" id="ARBA00023163"/>
    </source>
</evidence>
<dbReference type="PANTHER" id="PTHR42713:SF3">
    <property type="entry name" value="TRANSCRIPTIONAL REGULATORY PROTEIN HPTR"/>
    <property type="match status" value="1"/>
</dbReference>
<evidence type="ECO:0000259" key="10">
    <source>
        <dbReference type="PROSITE" id="PS50110"/>
    </source>
</evidence>
<organism evidence="11 12">
    <name type="scientific">Paenibacillus spongiae</name>
    <dbReference type="NCBI Taxonomy" id="2909671"/>
    <lineage>
        <taxon>Bacteria</taxon>
        <taxon>Bacillati</taxon>
        <taxon>Bacillota</taxon>
        <taxon>Bacilli</taxon>
        <taxon>Bacillales</taxon>
        <taxon>Paenibacillaceae</taxon>
        <taxon>Paenibacillus</taxon>
    </lineage>
</organism>
<evidence type="ECO:0000256" key="3">
    <source>
        <dbReference type="ARBA" id="ARBA00022553"/>
    </source>
</evidence>
<dbReference type="Gene3D" id="3.40.50.2300">
    <property type="match status" value="1"/>
</dbReference>
<keyword evidence="6" id="KW-0238">DNA-binding</keyword>
<dbReference type="InterPro" id="IPR051552">
    <property type="entry name" value="HptR"/>
</dbReference>
<evidence type="ECO:0000256" key="5">
    <source>
        <dbReference type="ARBA" id="ARBA00023015"/>
    </source>
</evidence>
<keyword evidence="7" id="KW-0804">Transcription</keyword>
<dbReference type="Pfam" id="PF12833">
    <property type="entry name" value="HTH_18"/>
    <property type="match status" value="1"/>
</dbReference>
<keyword evidence="3 8" id="KW-0597">Phosphoprotein</keyword>
<dbReference type="PROSITE" id="PS01124">
    <property type="entry name" value="HTH_ARAC_FAMILY_2"/>
    <property type="match status" value="1"/>
</dbReference>
<dbReference type="InterPro" id="IPR009057">
    <property type="entry name" value="Homeodomain-like_sf"/>
</dbReference>
<dbReference type="SUPFAM" id="SSF46689">
    <property type="entry name" value="Homeodomain-like"/>
    <property type="match status" value="1"/>
</dbReference>
<dbReference type="InterPro" id="IPR018062">
    <property type="entry name" value="HTH_AraC-typ_CS"/>
</dbReference>
<name>A0ABY5SHB5_9BACL</name>
<dbReference type="InterPro" id="IPR020449">
    <property type="entry name" value="Tscrpt_reg_AraC-type_HTH"/>
</dbReference>
<dbReference type="Pfam" id="PF17853">
    <property type="entry name" value="GGDEF_2"/>
    <property type="match status" value="1"/>
</dbReference>
<dbReference type="PRINTS" id="PR00032">
    <property type="entry name" value="HTHARAC"/>
</dbReference>
<evidence type="ECO:0000256" key="1">
    <source>
        <dbReference type="ARBA" id="ARBA00004496"/>
    </source>
</evidence>
<gene>
    <name evidence="11" type="ORF">L1F29_16675</name>
</gene>
<keyword evidence="12" id="KW-1185">Reference proteome</keyword>
<dbReference type="SMART" id="SM00342">
    <property type="entry name" value="HTH_ARAC"/>
    <property type="match status" value="1"/>
</dbReference>
<proteinExistence type="predicted"/>
<feature type="domain" description="Response regulatory" evidence="10">
    <location>
        <begin position="3"/>
        <end position="120"/>
    </location>
</feature>
<evidence type="ECO:0000256" key="6">
    <source>
        <dbReference type="ARBA" id="ARBA00023125"/>
    </source>
</evidence>
<sequence length="440" mass="50854">MLKIVIADDAEIEREGLVQNIRWADLGITVAGAAADGLEAWDLIEEYQPDIVLTDIKMPIRDGIELAKLVAATYPATKIIFFSGYEDFNFALEAIKSKVCEYVLKPYTLREITDALRKTAEQCRQEQEKSREELLLKHKFEETKPYLKEKLLKDIVYGLVRNEQVLQEMLRFLNIRPVHSSFTLMLFKTDERDNNSAHNPEQLETPMRAILDSLLEQRELAAYWRQSIVEVQTLFNFRDGEFLLLLNNEEARLRDKAELVSFGLKVKTSLEERIDTRVTVCVSNPVEQMLQIAGCYKEVREMLKVAPLLGRDKVIFYDDMNTPDTFNRMNKIVNNVKQIISVKYMEPITLKDIAGEVFISPNYLNSIFKKSTGKNMNKYLIEVRITKAMEQLNEADAVISRVSENVGYRNVAHFSTLFKKHTGLTPMEYRENSIRTQNKS</sequence>
<dbReference type="PROSITE" id="PS00041">
    <property type="entry name" value="HTH_ARAC_FAMILY_1"/>
    <property type="match status" value="1"/>
</dbReference>
<dbReference type="PROSITE" id="PS50110">
    <property type="entry name" value="RESPONSE_REGULATORY"/>
    <property type="match status" value="1"/>
</dbReference>
<evidence type="ECO:0000259" key="9">
    <source>
        <dbReference type="PROSITE" id="PS01124"/>
    </source>
</evidence>
<dbReference type="SUPFAM" id="SSF52172">
    <property type="entry name" value="CheY-like"/>
    <property type="match status" value="1"/>
</dbReference>
<dbReference type="RefSeq" id="WP_258389422.1">
    <property type="nucleotide sequence ID" value="NZ_CP091430.1"/>
</dbReference>
<evidence type="ECO:0000256" key="2">
    <source>
        <dbReference type="ARBA" id="ARBA00022490"/>
    </source>
</evidence>
<dbReference type="PANTHER" id="PTHR42713">
    <property type="entry name" value="HISTIDINE KINASE-RELATED"/>
    <property type="match status" value="1"/>
</dbReference>
<dbReference type="CDD" id="cd17536">
    <property type="entry name" value="REC_YesN-like"/>
    <property type="match status" value="1"/>
</dbReference>
<evidence type="ECO:0000313" key="11">
    <source>
        <dbReference type="EMBL" id="UVI33369.1"/>
    </source>
</evidence>
<evidence type="ECO:0000256" key="8">
    <source>
        <dbReference type="PROSITE-ProRule" id="PRU00169"/>
    </source>
</evidence>
<dbReference type="InterPro" id="IPR041522">
    <property type="entry name" value="CdaR_GGDEF"/>
</dbReference>
<dbReference type="Proteomes" id="UP001057877">
    <property type="component" value="Chromosome"/>
</dbReference>
<keyword evidence="4" id="KW-0902">Two-component regulatory system</keyword>
<evidence type="ECO:0000313" key="12">
    <source>
        <dbReference type="Proteomes" id="UP001057877"/>
    </source>
</evidence>
<reference evidence="11" key="1">
    <citation type="submission" date="2022-01" db="EMBL/GenBank/DDBJ databases">
        <title>Paenibacillus spongiae sp. nov., isolated from marine sponge.</title>
        <authorList>
            <person name="Li Z."/>
            <person name="Zhang M."/>
        </authorList>
    </citation>
    <scope>NUCLEOTIDE SEQUENCE</scope>
    <source>
        <strain evidence="11">PHS-Z3</strain>
    </source>
</reference>
<protein>
    <submittedName>
        <fullName evidence="11">Response regulator</fullName>
    </submittedName>
</protein>
<dbReference type="InterPro" id="IPR011006">
    <property type="entry name" value="CheY-like_superfamily"/>
</dbReference>
<feature type="domain" description="HTH araC/xylS-type" evidence="9">
    <location>
        <begin position="334"/>
        <end position="432"/>
    </location>
</feature>
<dbReference type="SMART" id="SM00448">
    <property type="entry name" value="REC"/>
    <property type="match status" value="1"/>
</dbReference>
<dbReference type="InterPro" id="IPR001789">
    <property type="entry name" value="Sig_transdc_resp-reg_receiver"/>
</dbReference>